<evidence type="ECO:0000259" key="12">
    <source>
        <dbReference type="Pfam" id="PF03313"/>
    </source>
</evidence>
<dbReference type="Proteomes" id="UP000003178">
    <property type="component" value="Unassembled WGS sequence"/>
</dbReference>
<keyword evidence="8 11" id="KW-0411">Iron-sulfur</keyword>
<evidence type="ECO:0000256" key="5">
    <source>
        <dbReference type="ARBA" id="ARBA00022485"/>
    </source>
</evidence>
<evidence type="ECO:0000256" key="7">
    <source>
        <dbReference type="ARBA" id="ARBA00023004"/>
    </source>
</evidence>
<feature type="domain" description="Serine dehydratase beta chain" evidence="13">
    <location>
        <begin position="72"/>
        <end position="118"/>
    </location>
</feature>
<dbReference type="InterPro" id="IPR051318">
    <property type="entry name" value="Fe-S_L-Ser"/>
</dbReference>
<feature type="domain" description="Serine dehydratase beta chain" evidence="13">
    <location>
        <begin position="10"/>
        <end position="66"/>
    </location>
</feature>
<evidence type="ECO:0000256" key="1">
    <source>
        <dbReference type="ARBA" id="ARBA00001966"/>
    </source>
</evidence>
<dbReference type="Pfam" id="PF03313">
    <property type="entry name" value="SDH_alpha"/>
    <property type="match status" value="1"/>
</dbReference>
<proteinExistence type="inferred from homology"/>
<dbReference type="InterPro" id="IPR029009">
    <property type="entry name" value="ASB_dom_sf"/>
</dbReference>
<dbReference type="HOGENOM" id="CLU_022305_0_1_9"/>
<comment type="catalytic activity">
    <reaction evidence="10 11">
        <text>L-serine = pyruvate + NH4(+)</text>
        <dbReference type="Rhea" id="RHEA:19169"/>
        <dbReference type="ChEBI" id="CHEBI:15361"/>
        <dbReference type="ChEBI" id="CHEBI:28938"/>
        <dbReference type="ChEBI" id="CHEBI:33384"/>
        <dbReference type="EC" id="4.3.1.17"/>
    </reaction>
</comment>
<accession>B6FY68</accession>
<evidence type="ECO:0000313" key="14">
    <source>
        <dbReference type="EMBL" id="EEA85514.1"/>
    </source>
</evidence>
<evidence type="ECO:0000256" key="10">
    <source>
        <dbReference type="ARBA" id="ARBA00049406"/>
    </source>
</evidence>
<reference evidence="14 15" key="2">
    <citation type="submission" date="2008-10" db="EMBL/GenBank/DDBJ databases">
        <title>Draft genome sequence of Clostridium hiranonis (DSM 13275).</title>
        <authorList>
            <person name="Sudarsanam P."/>
            <person name="Ley R."/>
            <person name="Guruge J."/>
            <person name="Turnbaugh P.J."/>
            <person name="Mahowald M."/>
            <person name="Liep D."/>
            <person name="Gordon J."/>
        </authorList>
    </citation>
    <scope>NUCLEOTIDE SEQUENCE [LARGE SCALE GENOMIC DNA]</scope>
    <source>
        <strain evidence="14 15">DSM 13275</strain>
    </source>
</reference>
<dbReference type="NCBIfam" id="TIGR00720">
    <property type="entry name" value="sda_mono"/>
    <property type="match status" value="1"/>
</dbReference>
<dbReference type="GO" id="GO:0051539">
    <property type="term" value="F:4 iron, 4 sulfur cluster binding"/>
    <property type="evidence" value="ECO:0007669"/>
    <property type="project" value="UniProtKB-UniRule"/>
</dbReference>
<comment type="pathway">
    <text evidence="2">Carbohydrate biosynthesis; gluconeogenesis.</text>
</comment>
<comment type="similarity">
    <text evidence="3 11">Belongs to the iron-sulfur dependent L-serine dehydratase family.</text>
</comment>
<evidence type="ECO:0000313" key="15">
    <source>
        <dbReference type="Proteomes" id="UP000003178"/>
    </source>
</evidence>
<evidence type="ECO:0000256" key="9">
    <source>
        <dbReference type="ARBA" id="ARBA00023239"/>
    </source>
</evidence>
<dbReference type="GO" id="GO:0003941">
    <property type="term" value="F:L-serine ammonia-lyase activity"/>
    <property type="evidence" value="ECO:0007669"/>
    <property type="project" value="UniProtKB-UniRule"/>
</dbReference>
<keyword evidence="4 11" id="KW-0312">Gluconeogenesis</keyword>
<keyword evidence="7 11" id="KW-0408">Iron</keyword>
<feature type="domain" description="Serine dehydratase-like alpha subunit" evidence="12">
    <location>
        <begin position="157"/>
        <end position="396"/>
    </location>
</feature>
<evidence type="ECO:0000256" key="2">
    <source>
        <dbReference type="ARBA" id="ARBA00004742"/>
    </source>
</evidence>
<evidence type="ECO:0000256" key="4">
    <source>
        <dbReference type="ARBA" id="ARBA00022432"/>
    </source>
</evidence>
<sequence length="402" mass="43678">MEDKMDTLKELYKIGNGPSSSHTMGPQRAAERFKNENPDADSFRATLYGSLAATGAGHLTDYIIIKTIAPKKVEIVWREDIIKDFHPNGMLLEALDKDGNTTAQWEVFSVGGGSLAEEGKRNTSAVKETYPLSTMDEIVKWCKDNNKTLVDFALENEDSDIMDHINTIREAMKKSIDEGLATNEVIPGKLHLKRRAGVFYENFKKTNDFSTLVYAYALAASEQNASGNIIVTAPTCGSAGVLPGIFFAMKDYMNLTDEQVNEAIIVAGIIGNIIKTNASISGAEVGCQGEVGAACSMAAGAVAYLQGGSIDHIEYAAEIALEHHLGMTCDPVYGYVQIPCIERNAMAAQRAFDAAKYAMITNGEHSVSLDQVVETMKETGLDMHDKYKETAKGGLAKHFFSC</sequence>
<comment type="caution">
    <text evidence="14">The sequence shown here is derived from an EMBL/GenBank/DDBJ whole genome shotgun (WGS) entry which is preliminary data.</text>
</comment>
<keyword evidence="15" id="KW-1185">Reference proteome</keyword>
<dbReference type="AlphaFoldDB" id="B6FY68"/>
<dbReference type="GO" id="GO:0046872">
    <property type="term" value="F:metal ion binding"/>
    <property type="evidence" value="ECO:0007669"/>
    <property type="project" value="UniProtKB-KW"/>
</dbReference>
<evidence type="ECO:0000256" key="6">
    <source>
        <dbReference type="ARBA" id="ARBA00022723"/>
    </source>
</evidence>
<gene>
    <name evidence="14" type="ORF">CLOHIR_00819</name>
</gene>
<protein>
    <recommendedName>
        <fullName evidence="11">L-serine dehydratase</fullName>
        <ecNumber evidence="11">4.3.1.17</ecNumber>
    </recommendedName>
</protein>
<dbReference type="InterPro" id="IPR005131">
    <property type="entry name" value="Ser_deHydtase_bsu"/>
</dbReference>
<dbReference type="STRING" id="500633.CLOHIR_00819"/>
<dbReference type="eggNOG" id="COG1760">
    <property type="taxonomic scope" value="Bacteria"/>
</dbReference>
<dbReference type="EMBL" id="ABWP01000032">
    <property type="protein sequence ID" value="EEA85514.1"/>
    <property type="molecule type" value="Genomic_DNA"/>
</dbReference>
<evidence type="ECO:0000256" key="3">
    <source>
        <dbReference type="ARBA" id="ARBA00008636"/>
    </source>
</evidence>
<dbReference type="PANTHER" id="PTHR30182">
    <property type="entry name" value="L-SERINE DEHYDRATASE"/>
    <property type="match status" value="1"/>
</dbReference>
<dbReference type="PANTHER" id="PTHR30182:SF1">
    <property type="entry name" value="L-SERINE DEHYDRATASE 1"/>
    <property type="match status" value="1"/>
</dbReference>
<dbReference type="Gene3D" id="3.30.1330.90">
    <property type="entry name" value="D-3-phosphoglycerate dehydrogenase, domain 3"/>
    <property type="match status" value="1"/>
</dbReference>
<dbReference type="SUPFAM" id="SSF143548">
    <property type="entry name" value="Serine metabolism enzymes domain"/>
    <property type="match status" value="1"/>
</dbReference>
<evidence type="ECO:0000256" key="11">
    <source>
        <dbReference type="RuleBase" id="RU366059"/>
    </source>
</evidence>
<keyword evidence="9 11" id="KW-0456">Lyase</keyword>
<reference evidence="14 15" key="1">
    <citation type="submission" date="2008-09" db="EMBL/GenBank/DDBJ databases">
        <authorList>
            <person name="Fulton L."/>
            <person name="Clifton S."/>
            <person name="Fulton B."/>
            <person name="Xu J."/>
            <person name="Minx P."/>
            <person name="Pepin K.H."/>
            <person name="Johnson M."/>
            <person name="Thiruvilangam P."/>
            <person name="Bhonagiri V."/>
            <person name="Nash W.E."/>
            <person name="Mardis E.R."/>
            <person name="Wilson R.K."/>
        </authorList>
    </citation>
    <scope>NUCLEOTIDE SEQUENCE [LARGE SCALE GENOMIC DNA]</scope>
    <source>
        <strain evidence="14 15">DSM 13275</strain>
    </source>
</reference>
<evidence type="ECO:0000256" key="8">
    <source>
        <dbReference type="ARBA" id="ARBA00023014"/>
    </source>
</evidence>
<dbReference type="InterPro" id="IPR005130">
    <property type="entry name" value="Ser_deHydtase-like_asu"/>
</dbReference>
<dbReference type="EC" id="4.3.1.17" evidence="11"/>
<dbReference type="Pfam" id="PF03315">
    <property type="entry name" value="SDH_beta"/>
    <property type="match status" value="2"/>
</dbReference>
<keyword evidence="6 11" id="KW-0479">Metal-binding</keyword>
<organism evidence="14 15">
    <name type="scientific">Peptacetobacter hiranonis (strain DSM 13275 / JCM 10541 / KCTC 15199 / TO-931)</name>
    <name type="common">Clostridium hiranonis</name>
    <dbReference type="NCBI Taxonomy" id="500633"/>
    <lineage>
        <taxon>Bacteria</taxon>
        <taxon>Bacillati</taxon>
        <taxon>Bacillota</taxon>
        <taxon>Clostridia</taxon>
        <taxon>Peptostreptococcales</taxon>
        <taxon>Peptostreptococcaceae</taxon>
        <taxon>Peptacetobacter</taxon>
    </lineage>
</organism>
<keyword evidence="5 11" id="KW-0004">4Fe-4S</keyword>
<dbReference type="InterPro" id="IPR004644">
    <property type="entry name" value="Fe-S_L-Ser_mono"/>
</dbReference>
<name>B6FY68_PEPHT</name>
<dbReference type="GO" id="GO:0006094">
    <property type="term" value="P:gluconeogenesis"/>
    <property type="evidence" value="ECO:0007669"/>
    <property type="project" value="UniProtKB-KW"/>
</dbReference>
<comment type="cofactor">
    <cofactor evidence="1 11">
        <name>[4Fe-4S] cluster</name>
        <dbReference type="ChEBI" id="CHEBI:49883"/>
    </cofactor>
</comment>
<evidence type="ECO:0000259" key="13">
    <source>
        <dbReference type="Pfam" id="PF03315"/>
    </source>
</evidence>